<organism evidence="1 2">
    <name type="scientific">Iphiclides podalirius</name>
    <name type="common">scarce swallowtail</name>
    <dbReference type="NCBI Taxonomy" id="110791"/>
    <lineage>
        <taxon>Eukaryota</taxon>
        <taxon>Metazoa</taxon>
        <taxon>Ecdysozoa</taxon>
        <taxon>Arthropoda</taxon>
        <taxon>Hexapoda</taxon>
        <taxon>Insecta</taxon>
        <taxon>Pterygota</taxon>
        <taxon>Neoptera</taxon>
        <taxon>Endopterygota</taxon>
        <taxon>Lepidoptera</taxon>
        <taxon>Glossata</taxon>
        <taxon>Ditrysia</taxon>
        <taxon>Papilionoidea</taxon>
        <taxon>Papilionidae</taxon>
        <taxon>Papilioninae</taxon>
        <taxon>Iphiclides</taxon>
    </lineage>
</organism>
<protein>
    <submittedName>
        <fullName evidence="1">Uncharacterized protein</fullName>
    </submittedName>
</protein>
<sequence length="108" mass="12186">MPRPNKQLHVSKPDPGEKLERGYLVLRRGVLADLFAISGLGCCASHQRLRESPPPLAYPEIVTLDWSPAAFPPVKRGRSKFGFLRLEQELRAFAFVRRPSRTAAKIHI</sequence>
<evidence type="ECO:0000313" key="2">
    <source>
        <dbReference type="Proteomes" id="UP000837857"/>
    </source>
</evidence>
<gene>
    <name evidence="1" type="ORF">IPOD504_LOCUS5551</name>
</gene>
<proteinExistence type="predicted"/>
<evidence type="ECO:0000313" key="1">
    <source>
        <dbReference type="EMBL" id="CAH2046929.1"/>
    </source>
</evidence>
<keyword evidence="2" id="KW-1185">Reference proteome</keyword>
<feature type="non-terminal residue" evidence="1">
    <location>
        <position position="1"/>
    </location>
</feature>
<dbReference type="Proteomes" id="UP000837857">
    <property type="component" value="Chromosome 17"/>
</dbReference>
<name>A0ABN8I6J9_9NEOP</name>
<dbReference type="EMBL" id="OW152829">
    <property type="protein sequence ID" value="CAH2046929.1"/>
    <property type="molecule type" value="Genomic_DNA"/>
</dbReference>
<reference evidence="1" key="1">
    <citation type="submission" date="2022-03" db="EMBL/GenBank/DDBJ databases">
        <authorList>
            <person name="Martin H S."/>
        </authorList>
    </citation>
    <scope>NUCLEOTIDE SEQUENCE</scope>
</reference>
<accession>A0ABN8I6J9</accession>